<evidence type="ECO:0000313" key="2">
    <source>
        <dbReference type="Proteomes" id="UP001600943"/>
    </source>
</evidence>
<accession>A0ABQ0B9W8</accession>
<protein>
    <recommendedName>
        <fullName evidence="3">DUF3795 domain-containing protein</fullName>
    </recommendedName>
</protein>
<dbReference type="EMBL" id="BAABYW010000001">
    <property type="protein sequence ID" value="GAA6408251.1"/>
    <property type="molecule type" value="Genomic_DNA"/>
</dbReference>
<gene>
    <name evidence="1" type="ORF">K040078D81_23680</name>
</gene>
<comment type="caution">
    <text evidence="1">The sequence shown here is derived from an EMBL/GenBank/DDBJ whole genome shotgun (WGS) entry which is preliminary data.</text>
</comment>
<sequence length="327" mass="37732">MKMPEKIEPAMFAPCGMNCMVCYKHCYHKKPCEGCIKGDRGKPEHCRKCRIKDCIKEKGLSYCFECALYPCKQVKALEKSYNTRYHSSLMANSRAVQGLGLNVFLEQQKAAYTCPKCGGIISFHDAECSECRYKIKEVLSMDNPLYFKTRDEFRIWLSQNSRSSEGVWLLFGKTKKIKTLKAQEALEEALCYGWIDGVMKRVDDKSYVKYFSLRRKNSKWSEKNKALVNSLEERGLMTEFGREKIEEAMKNGQWDNAGKPSAITEEQIEMVGELLKQNEAAYANFQAMSPSVKKTYTRAYLDAKTEDGKLKRLTWMTARLEKNLKPM</sequence>
<dbReference type="Pfam" id="PF12675">
    <property type="entry name" value="DUF3795"/>
    <property type="match status" value="1"/>
</dbReference>
<organism evidence="1 2">
    <name type="scientific">Blautia hominis</name>
    <dbReference type="NCBI Taxonomy" id="2025493"/>
    <lineage>
        <taxon>Bacteria</taxon>
        <taxon>Bacillati</taxon>
        <taxon>Bacillota</taxon>
        <taxon>Clostridia</taxon>
        <taxon>Lachnospirales</taxon>
        <taxon>Lachnospiraceae</taxon>
        <taxon>Blautia</taxon>
    </lineage>
</organism>
<keyword evidence="2" id="KW-1185">Reference proteome</keyword>
<proteinExistence type="predicted"/>
<dbReference type="Proteomes" id="UP001600943">
    <property type="component" value="Unassembled WGS sequence"/>
</dbReference>
<evidence type="ECO:0000313" key="1">
    <source>
        <dbReference type="EMBL" id="GAA6408251.1"/>
    </source>
</evidence>
<name>A0ABQ0B9W8_9FIRM</name>
<dbReference type="InterPro" id="IPR024227">
    <property type="entry name" value="DUF3795"/>
</dbReference>
<dbReference type="Pfam" id="PF13376">
    <property type="entry name" value="OmdA"/>
    <property type="match status" value="1"/>
</dbReference>
<reference evidence="1 2" key="1">
    <citation type="submission" date="2024-04" db="EMBL/GenBank/DDBJ databases">
        <title>Defined microbial consortia suppress multidrug-resistant proinflammatory Enterobacteriaceae via ecological control.</title>
        <authorList>
            <person name="Furuichi M."/>
            <person name="Kawaguchi T."/>
            <person name="Pust M."/>
            <person name="Yasuma K."/>
            <person name="Plichta D."/>
            <person name="Hasegawa N."/>
            <person name="Ohya T."/>
            <person name="Bhattarai S."/>
            <person name="Sasajima S."/>
            <person name="Aoto Y."/>
            <person name="Tuganbaev T."/>
            <person name="Yaginuma M."/>
            <person name="Ueda M."/>
            <person name="Okahashi N."/>
            <person name="Amafuji K."/>
            <person name="Kiridooshi Y."/>
            <person name="Sugita K."/>
            <person name="Strazar M."/>
            <person name="Skelly A."/>
            <person name="Suda W."/>
            <person name="Hattori M."/>
            <person name="Nakamoto N."/>
            <person name="Caballero S."/>
            <person name="Norman J."/>
            <person name="Olle B."/>
            <person name="Tanoue T."/>
            <person name="Arita M."/>
            <person name="Bucci V."/>
            <person name="Atarashi K."/>
            <person name="Xavier R."/>
            <person name="Honda K."/>
        </authorList>
    </citation>
    <scope>NUCLEOTIDE SEQUENCE [LARGE SCALE GENOMIC DNA]</scope>
    <source>
        <strain evidence="2">k04-0078-D8-1</strain>
    </source>
</reference>
<evidence type="ECO:0008006" key="3">
    <source>
        <dbReference type="Google" id="ProtNLM"/>
    </source>
</evidence>